<evidence type="ECO:0000259" key="11">
    <source>
        <dbReference type="PROSITE" id="PS51755"/>
    </source>
</evidence>
<dbReference type="GO" id="GO:0000156">
    <property type="term" value="F:phosphorelay response regulator activity"/>
    <property type="evidence" value="ECO:0007669"/>
    <property type="project" value="TreeGrafter"/>
</dbReference>
<evidence type="ECO:0000256" key="8">
    <source>
        <dbReference type="PROSITE-ProRule" id="PRU00169"/>
    </source>
</evidence>
<dbReference type="FunFam" id="1.10.10.10:FF:000018">
    <property type="entry name" value="DNA-binding response regulator ResD"/>
    <property type="match status" value="1"/>
</dbReference>
<dbReference type="PANTHER" id="PTHR48111:SF40">
    <property type="entry name" value="PHOSPHATE REGULON TRANSCRIPTIONAL REGULATORY PROTEIN PHOB"/>
    <property type="match status" value="1"/>
</dbReference>
<dbReference type="GO" id="GO:0005829">
    <property type="term" value="C:cytosol"/>
    <property type="evidence" value="ECO:0007669"/>
    <property type="project" value="TreeGrafter"/>
</dbReference>
<dbReference type="PROSITE" id="PS51755">
    <property type="entry name" value="OMPR_PHOB"/>
    <property type="match status" value="1"/>
</dbReference>
<dbReference type="InterPro" id="IPR001789">
    <property type="entry name" value="Sig_transdc_resp-reg_receiver"/>
</dbReference>
<dbReference type="PROSITE" id="PS50110">
    <property type="entry name" value="RESPONSE_REGULATORY"/>
    <property type="match status" value="1"/>
</dbReference>
<dbReference type="CDD" id="cd00383">
    <property type="entry name" value="trans_reg_C"/>
    <property type="match status" value="1"/>
</dbReference>
<dbReference type="HOGENOM" id="CLU_000445_30_4_9"/>
<dbReference type="GO" id="GO:0006355">
    <property type="term" value="P:regulation of DNA-templated transcription"/>
    <property type="evidence" value="ECO:0007669"/>
    <property type="project" value="InterPro"/>
</dbReference>
<dbReference type="KEGG" id="dgi:Desgi_2938"/>
<protein>
    <recommendedName>
        <fullName evidence="1">Stage 0 sporulation protein A homolog</fullName>
    </recommendedName>
</protein>
<keyword evidence="2 8" id="KW-0597">Phosphoprotein</keyword>
<dbReference type="Pfam" id="PF00072">
    <property type="entry name" value="Response_reg"/>
    <property type="match status" value="1"/>
</dbReference>
<feature type="domain" description="Response regulatory" evidence="10">
    <location>
        <begin position="4"/>
        <end position="117"/>
    </location>
</feature>
<dbReference type="Gene3D" id="3.40.50.2300">
    <property type="match status" value="1"/>
</dbReference>
<feature type="DNA-binding region" description="OmpR/PhoB-type" evidence="9">
    <location>
        <begin position="132"/>
        <end position="231"/>
    </location>
</feature>
<evidence type="ECO:0000256" key="3">
    <source>
        <dbReference type="ARBA" id="ARBA00023012"/>
    </source>
</evidence>
<dbReference type="InterPro" id="IPR011006">
    <property type="entry name" value="CheY-like_superfamily"/>
</dbReference>
<evidence type="ECO:0000256" key="4">
    <source>
        <dbReference type="ARBA" id="ARBA00023015"/>
    </source>
</evidence>
<organism evidence="12 13">
    <name type="scientific">Desulfoscipio gibsoniae DSM 7213</name>
    <dbReference type="NCBI Taxonomy" id="767817"/>
    <lineage>
        <taxon>Bacteria</taxon>
        <taxon>Bacillati</taxon>
        <taxon>Bacillota</taxon>
        <taxon>Clostridia</taxon>
        <taxon>Eubacteriales</taxon>
        <taxon>Desulfallaceae</taxon>
        <taxon>Desulfoscipio</taxon>
    </lineage>
</organism>
<name>R4KL76_9FIRM</name>
<dbReference type="GO" id="GO:0032993">
    <property type="term" value="C:protein-DNA complex"/>
    <property type="evidence" value="ECO:0007669"/>
    <property type="project" value="TreeGrafter"/>
</dbReference>
<dbReference type="RefSeq" id="WP_006520813.1">
    <property type="nucleotide sequence ID" value="NC_021184.1"/>
</dbReference>
<evidence type="ECO:0000313" key="12">
    <source>
        <dbReference type="EMBL" id="AGL02327.1"/>
    </source>
</evidence>
<feature type="modified residue" description="4-aspartylphosphate" evidence="8">
    <location>
        <position position="53"/>
    </location>
</feature>
<dbReference type="Pfam" id="PF00486">
    <property type="entry name" value="Trans_reg_C"/>
    <property type="match status" value="1"/>
</dbReference>
<evidence type="ECO:0000256" key="2">
    <source>
        <dbReference type="ARBA" id="ARBA00022553"/>
    </source>
</evidence>
<comment type="function">
    <text evidence="7">May play the central regulatory role in sporulation. It may be an element of the effector pathway responsible for the activation of sporulation genes in response to nutritional stress. Spo0A may act in concert with spo0H (a sigma factor) to control the expression of some genes that are critical to the sporulation process.</text>
</comment>
<keyword evidence="13" id="KW-1185">Reference proteome</keyword>
<dbReference type="InterPro" id="IPR039420">
    <property type="entry name" value="WalR-like"/>
</dbReference>
<evidence type="ECO:0000313" key="13">
    <source>
        <dbReference type="Proteomes" id="UP000013520"/>
    </source>
</evidence>
<dbReference type="STRING" id="767817.Desgi_2938"/>
<dbReference type="InterPro" id="IPR001867">
    <property type="entry name" value="OmpR/PhoB-type_DNA-bd"/>
</dbReference>
<evidence type="ECO:0000256" key="7">
    <source>
        <dbReference type="ARBA" id="ARBA00024867"/>
    </source>
</evidence>
<feature type="domain" description="OmpR/PhoB-type" evidence="11">
    <location>
        <begin position="132"/>
        <end position="231"/>
    </location>
</feature>
<dbReference type="OrthoDB" id="9790442at2"/>
<evidence type="ECO:0000256" key="6">
    <source>
        <dbReference type="ARBA" id="ARBA00023163"/>
    </source>
</evidence>
<keyword evidence="3" id="KW-0902">Two-component regulatory system</keyword>
<reference evidence="12 13" key="1">
    <citation type="submission" date="2012-01" db="EMBL/GenBank/DDBJ databases">
        <title>Complete sequence of Desulfotomaculum gibsoniae DSM 7213.</title>
        <authorList>
            <consortium name="US DOE Joint Genome Institute"/>
            <person name="Lucas S."/>
            <person name="Han J."/>
            <person name="Lapidus A."/>
            <person name="Cheng J.-F."/>
            <person name="Goodwin L."/>
            <person name="Pitluck S."/>
            <person name="Peters L."/>
            <person name="Ovchinnikova G."/>
            <person name="Teshima H."/>
            <person name="Detter J.C."/>
            <person name="Han C."/>
            <person name="Tapia R."/>
            <person name="Land M."/>
            <person name="Hauser L."/>
            <person name="Kyrpides N."/>
            <person name="Ivanova N."/>
            <person name="Pagani I."/>
            <person name="Parshina S."/>
            <person name="Plugge C."/>
            <person name="Muyzer G."/>
            <person name="Kuever J."/>
            <person name="Ivanova A."/>
            <person name="Nazina T."/>
            <person name="Klenk H.-P."/>
            <person name="Brambilla E."/>
            <person name="Spring S."/>
            <person name="Stams A.F."/>
            <person name="Woyke T."/>
        </authorList>
    </citation>
    <scope>NUCLEOTIDE SEQUENCE [LARGE SCALE GENOMIC DNA]</scope>
    <source>
        <strain evidence="12 13">DSM 7213</strain>
    </source>
</reference>
<keyword evidence="6" id="KW-0804">Transcription</keyword>
<dbReference type="Gene3D" id="1.10.10.10">
    <property type="entry name" value="Winged helix-like DNA-binding domain superfamily/Winged helix DNA-binding domain"/>
    <property type="match status" value="1"/>
</dbReference>
<gene>
    <name evidence="12" type="ORF">Desgi_2938</name>
</gene>
<keyword evidence="5 9" id="KW-0238">DNA-binding</keyword>
<dbReference type="AlphaFoldDB" id="R4KL76"/>
<accession>R4KL76</accession>
<dbReference type="GO" id="GO:0000976">
    <property type="term" value="F:transcription cis-regulatory region binding"/>
    <property type="evidence" value="ECO:0007669"/>
    <property type="project" value="TreeGrafter"/>
</dbReference>
<dbReference type="SMART" id="SM00862">
    <property type="entry name" value="Trans_reg_C"/>
    <property type="match status" value="1"/>
</dbReference>
<dbReference type="Gene3D" id="6.10.250.690">
    <property type="match status" value="1"/>
</dbReference>
<dbReference type="InterPro" id="IPR036388">
    <property type="entry name" value="WH-like_DNA-bd_sf"/>
</dbReference>
<dbReference type="PANTHER" id="PTHR48111">
    <property type="entry name" value="REGULATOR OF RPOS"/>
    <property type="match status" value="1"/>
</dbReference>
<keyword evidence="4" id="KW-0805">Transcription regulation</keyword>
<dbReference type="Proteomes" id="UP000013520">
    <property type="component" value="Chromosome"/>
</dbReference>
<proteinExistence type="predicted"/>
<dbReference type="SMART" id="SM00448">
    <property type="entry name" value="REC"/>
    <property type="match status" value="1"/>
</dbReference>
<sequence length="232" mass="26452">MLKRILIIDDEPEMVELIEKYLKREGFQVITGNTGREAIRLAKSQKPDLIILDLIMPEMDGLEACQVLRRDSLTPILLISAKGDDTDKVLGLGLGADDYLTKPFSLNELVARVKAHLRRCDYAKKAAPDTGLDFIACGSLEINTRSHEVHMGGKPVILTSKEFELLYYMVQNANQVFNRETLYEKIWGYDSSGDSRTVMVHIRRLREKIEEDPNKPRYLKTIWGTGYKFCAN</sequence>
<evidence type="ECO:0000259" key="10">
    <source>
        <dbReference type="PROSITE" id="PS50110"/>
    </source>
</evidence>
<dbReference type="SUPFAM" id="SSF52172">
    <property type="entry name" value="CheY-like"/>
    <property type="match status" value="1"/>
</dbReference>
<dbReference type="FunFam" id="3.40.50.2300:FF:000001">
    <property type="entry name" value="DNA-binding response regulator PhoB"/>
    <property type="match status" value="1"/>
</dbReference>
<dbReference type="EMBL" id="CP003273">
    <property type="protein sequence ID" value="AGL02327.1"/>
    <property type="molecule type" value="Genomic_DNA"/>
</dbReference>
<evidence type="ECO:0000256" key="1">
    <source>
        <dbReference type="ARBA" id="ARBA00018672"/>
    </source>
</evidence>
<evidence type="ECO:0000256" key="9">
    <source>
        <dbReference type="PROSITE-ProRule" id="PRU01091"/>
    </source>
</evidence>
<dbReference type="eggNOG" id="COG0745">
    <property type="taxonomic scope" value="Bacteria"/>
</dbReference>
<evidence type="ECO:0000256" key="5">
    <source>
        <dbReference type="ARBA" id="ARBA00023125"/>
    </source>
</evidence>